<evidence type="ECO:0000313" key="5">
    <source>
        <dbReference type="Proteomes" id="UP001064632"/>
    </source>
</evidence>
<protein>
    <submittedName>
        <fullName evidence="4">FAD-binding oxidoreductase</fullName>
    </submittedName>
</protein>
<dbReference type="PANTHER" id="PTHR43762">
    <property type="entry name" value="L-GULONOLACTONE OXIDASE"/>
    <property type="match status" value="1"/>
</dbReference>
<organism evidence="4 5">
    <name type="scientific">Tahibacter amnicola</name>
    <dbReference type="NCBI Taxonomy" id="2976241"/>
    <lineage>
        <taxon>Bacteria</taxon>
        <taxon>Pseudomonadati</taxon>
        <taxon>Pseudomonadota</taxon>
        <taxon>Gammaproteobacteria</taxon>
        <taxon>Lysobacterales</taxon>
        <taxon>Rhodanobacteraceae</taxon>
        <taxon>Tahibacter</taxon>
    </lineage>
</organism>
<gene>
    <name evidence="4" type="ORF">N4264_17655</name>
</gene>
<accession>A0ABY6BE12</accession>
<dbReference type="PANTHER" id="PTHR43762:SF1">
    <property type="entry name" value="D-ARABINONO-1,4-LACTONE OXIDASE"/>
    <property type="match status" value="1"/>
</dbReference>
<reference evidence="4" key="1">
    <citation type="submission" date="2022-09" db="EMBL/GenBank/DDBJ databases">
        <title>Tahibacter sp. nov., isolated from a fresh water.</title>
        <authorList>
            <person name="Baek J.H."/>
            <person name="Lee J.K."/>
            <person name="Kim J.M."/>
            <person name="Jeon C.O."/>
        </authorList>
    </citation>
    <scope>NUCLEOTIDE SEQUENCE</scope>
    <source>
        <strain evidence="4">W38</strain>
    </source>
</reference>
<feature type="domain" description="FAD-binding PCMH-type" evidence="3">
    <location>
        <begin position="17"/>
        <end position="196"/>
    </location>
</feature>
<sequence>MNARSEGLLVNDRHSALNASCPAWVECPAGPVALRRSLARFRRSGMTVSVAGGRHAMGGQQFCDGGGLLDMTRHARVLDHDSQRGLIEVEAGIRWPALHQWLTMRRRGDGQGWCIRQKQSGADDFTLGGSLSANAHGRGLDFAPLVQDIEAFRLILPDGTSVDVDRSRYPGLFAAAIGGYGLLGVVDTVTLRLARRCKLERRVRLLDVDLVPAAFEAEVASGSLYGDFQFSIDPSDETFLRHGVFACYRPLPDEALMPEPAVALNDALWRELMRLAHVDKREAFRRYCAFYERTDGQRYASDDHQFGIYPDGYHAELDRALGHCGSEMITELYVPAPALPLFLSRAADVLRPGRADVIYGTVRRIRADRETLLAWAREDFLCVVFNLHVRHDPAGIAVARDVFRSLIDEALDLGGSYYLTYHGYASATQVRRAYPQMERFLALKREIDPRRQFCSDWFRRLSATRVETGEP</sequence>
<name>A0ABY6BE12_9GAMM</name>
<keyword evidence="2" id="KW-0274">FAD</keyword>
<dbReference type="SUPFAM" id="SSF55103">
    <property type="entry name" value="FAD-linked oxidases, C-terminal domain"/>
    <property type="match status" value="1"/>
</dbReference>
<keyword evidence="5" id="KW-1185">Reference proteome</keyword>
<dbReference type="Pfam" id="PF01565">
    <property type="entry name" value="FAD_binding_4"/>
    <property type="match status" value="1"/>
</dbReference>
<dbReference type="Gene3D" id="3.30.465.10">
    <property type="match status" value="1"/>
</dbReference>
<evidence type="ECO:0000259" key="3">
    <source>
        <dbReference type="PROSITE" id="PS51387"/>
    </source>
</evidence>
<dbReference type="InterPro" id="IPR016164">
    <property type="entry name" value="FAD-linked_Oxase-like_C"/>
</dbReference>
<evidence type="ECO:0000256" key="2">
    <source>
        <dbReference type="ARBA" id="ARBA00022827"/>
    </source>
</evidence>
<dbReference type="InterPro" id="IPR036318">
    <property type="entry name" value="FAD-bd_PCMH-like_sf"/>
</dbReference>
<evidence type="ECO:0000313" key="4">
    <source>
        <dbReference type="EMBL" id="UXI66565.1"/>
    </source>
</evidence>
<dbReference type="InterPro" id="IPR016166">
    <property type="entry name" value="FAD-bd_PCMH"/>
</dbReference>
<evidence type="ECO:0000256" key="1">
    <source>
        <dbReference type="ARBA" id="ARBA00022630"/>
    </source>
</evidence>
<dbReference type="SUPFAM" id="SSF56176">
    <property type="entry name" value="FAD-binding/transporter-associated domain-like"/>
    <property type="match status" value="1"/>
</dbReference>
<dbReference type="PROSITE" id="PS51387">
    <property type="entry name" value="FAD_PCMH"/>
    <property type="match status" value="1"/>
</dbReference>
<dbReference type="InterPro" id="IPR016171">
    <property type="entry name" value="Vanillyl_alc_oxidase_C-sub2"/>
</dbReference>
<dbReference type="InterPro" id="IPR016169">
    <property type="entry name" value="FAD-bd_PCMH_sub2"/>
</dbReference>
<dbReference type="Gene3D" id="1.10.45.10">
    <property type="entry name" value="Vanillyl-alcohol Oxidase, Chain A, domain 4"/>
    <property type="match status" value="1"/>
</dbReference>
<dbReference type="InterPro" id="IPR006094">
    <property type="entry name" value="Oxid_FAD_bind_N"/>
</dbReference>
<dbReference type="InterPro" id="IPR010031">
    <property type="entry name" value="FAD_lactone_oxidase-like"/>
</dbReference>
<dbReference type="RefSeq" id="WP_261693549.1">
    <property type="nucleotide sequence ID" value="NZ_CP104694.1"/>
</dbReference>
<dbReference type="Proteomes" id="UP001064632">
    <property type="component" value="Chromosome"/>
</dbReference>
<dbReference type="EMBL" id="CP104694">
    <property type="protein sequence ID" value="UXI66565.1"/>
    <property type="molecule type" value="Genomic_DNA"/>
</dbReference>
<proteinExistence type="predicted"/>
<keyword evidence="1" id="KW-0285">Flavoprotein</keyword>